<keyword evidence="2" id="KW-1185">Reference proteome</keyword>
<dbReference type="AlphaFoldDB" id="A0A7J6L4X2"/>
<name>A0A7J6L4X2_PERCH</name>
<dbReference type="Proteomes" id="UP000591131">
    <property type="component" value="Unassembled WGS sequence"/>
</dbReference>
<organism evidence="1 2">
    <name type="scientific">Perkinsus chesapeaki</name>
    <name type="common">Clam parasite</name>
    <name type="synonym">Perkinsus andrewsi</name>
    <dbReference type="NCBI Taxonomy" id="330153"/>
    <lineage>
        <taxon>Eukaryota</taxon>
        <taxon>Sar</taxon>
        <taxon>Alveolata</taxon>
        <taxon>Perkinsozoa</taxon>
        <taxon>Perkinsea</taxon>
        <taxon>Perkinsida</taxon>
        <taxon>Perkinsidae</taxon>
        <taxon>Perkinsus</taxon>
    </lineage>
</organism>
<reference evidence="1 2" key="1">
    <citation type="submission" date="2020-04" db="EMBL/GenBank/DDBJ databases">
        <title>Perkinsus chesapeaki whole genome sequence.</title>
        <authorList>
            <person name="Bogema D.R."/>
        </authorList>
    </citation>
    <scope>NUCLEOTIDE SEQUENCE [LARGE SCALE GENOMIC DNA]</scope>
    <source>
        <strain evidence="1">ATCC PRA-425</strain>
    </source>
</reference>
<protein>
    <submittedName>
        <fullName evidence="1">Uncharacterized protein</fullName>
    </submittedName>
</protein>
<evidence type="ECO:0000313" key="2">
    <source>
        <dbReference type="Proteomes" id="UP000591131"/>
    </source>
</evidence>
<proteinExistence type="predicted"/>
<dbReference type="EMBL" id="JAAPAO010000750">
    <property type="protein sequence ID" value="KAF4654241.1"/>
    <property type="molecule type" value="Genomic_DNA"/>
</dbReference>
<gene>
    <name evidence="1" type="ORF">FOL47_010081</name>
</gene>
<dbReference type="OrthoDB" id="10485801at2759"/>
<comment type="caution">
    <text evidence="1">The sequence shown here is derived from an EMBL/GenBank/DDBJ whole genome shotgun (WGS) entry which is preliminary data.</text>
</comment>
<evidence type="ECO:0000313" key="1">
    <source>
        <dbReference type="EMBL" id="KAF4654241.1"/>
    </source>
</evidence>
<accession>A0A7J6L4X2</accession>
<sequence>MRSDQQMVAAPCSISGPVVDWTDFLLQQLDRTQLESIFIGRGWRGCPSAKSELVSYIMENGSTVFNDTEYELYKFAYRKGFQTDPIEVQRRSQEIVGETQKADNEIIDNNDEVDPEEIANDIVDDGCIDSKLSEFKLHITDMFTQQMMRHEELCKKVNEQTRDFEVIVDGIYKHVDKLNASSVSISTKLESKVDALMNSFNQLQLDIKRANVPYMDDKVTMRRKVETPVHGGFMFTPMSEKIADMDDVNRKDNFDAPSFGVGLQRDDSVQRQEWLQMGQKFGNDMSKLIEPTMVKMANTPMMGTDKYVTPTKDGTGDNAPTVISVSSSLKDVATYNEKKAKVRINMGYRMPVGGYLESFWLLPPQWQKERPDGIPIMGEDSQINSGILKFLKRRVDQAAAQLVSQVHPLKDGPYSGSDDSRSWHTVEREIVNNLNRSCLDIAKVHVDYLLDCVTQDLSQSINQRLGPNGYRDADQVELLYTVWNMFDEMFRSDFAPEAESDKMQNLKKSDKESFPEFMRRLQSAFFNVEVETGQCMVDSTKMTRMRGALPEADIQFIRSKFPRDIKFDQLVTRMGEYFSNELDKKNYETFIRSYSQLWSNDINGGYSHANLGMMECFN</sequence>